<proteinExistence type="predicted"/>
<name>A0ABS8ILC3_9NOSO</name>
<accession>A0ABS8ILC3</accession>
<dbReference type="EMBL" id="JAIVFQ010000117">
    <property type="protein sequence ID" value="MCC5604267.1"/>
    <property type="molecule type" value="Genomic_DNA"/>
</dbReference>
<organism evidence="1 2">
    <name type="scientific">Nostoc favosum CHAB5714</name>
    <dbReference type="NCBI Taxonomy" id="2780399"/>
    <lineage>
        <taxon>Bacteria</taxon>
        <taxon>Bacillati</taxon>
        <taxon>Cyanobacteriota</taxon>
        <taxon>Cyanophyceae</taxon>
        <taxon>Nostocales</taxon>
        <taxon>Nostocaceae</taxon>
        <taxon>Nostoc</taxon>
        <taxon>Nostoc favosum</taxon>
    </lineage>
</organism>
<evidence type="ECO:0000313" key="1">
    <source>
        <dbReference type="EMBL" id="MCC5604267.1"/>
    </source>
</evidence>
<keyword evidence="2" id="KW-1185">Reference proteome</keyword>
<protein>
    <submittedName>
        <fullName evidence="1">Uncharacterized protein</fullName>
    </submittedName>
</protein>
<evidence type="ECO:0000313" key="2">
    <source>
        <dbReference type="Proteomes" id="UP001199525"/>
    </source>
</evidence>
<sequence length="59" mass="6788">MSKHLNLWLELNQQQQATLTTIDRADQSVEAAQKKVWLLGSTRERAAVWRLVSFFKACA</sequence>
<dbReference type="Proteomes" id="UP001199525">
    <property type="component" value="Unassembled WGS sequence"/>
</dbReference>
<dbReference type="RefSeq" id="WP_229490095.1">
    <property type="nucleotide sequence ID" value="NZ_JAIVFQ010000117.1"/>
</dbReference>
<gene>
    <name evidence="1" type="ORF">LC586_35170</name>
</gene>
<reference evidence="1 2" key="1">
    <citation type="journal article" date="2021" name="Microorganisms">
        <title>Genome Evolution of Filamentous Cyanobacterium Nostoc Species: From Facultative Symbiosis to Free Living.</title>
        <authorList>
            <person name="Huo D."/>
            <person name="Li H."/>
            <person name="Cai F."/>
            <person name="Guo X."/>
            <person name="Qiao Z."/>
            <person name="Wang W."/>
            <person name="Yu G."/>
            <person name="Li R."/>
        </authorList>
    </citation>
    <scope>NUCLEOTIDE SEQUENCE [LARGE SCALE GENOMIC DNA]</scope>
    <source>
        <strain evidence="1 2">CHAB 5714</strain>
    </source>
</reference>
<comment type="caution">
    <text evidence="1">The sequence shown here is derived from an EMBL/GenBank/DDBJ whole genome shotgun (WGS) entry which is preliminary data.</text>
</comment>